<evidence type="ECO:0000313" key="8">
    <source>
        <dbReference type="EMBL" id="KAF8570549.1"/>
    </source>
</evidence>
<evidence type="ECO:0000259" key="7">
    <source>
        <dbReference type="Pfam" id="PF20518"/>
    </source>
</evidence>
<evidence type="ECO:0000256" key="1">
    <source>
        <dbReference type="ARBA" id="ARBA00010547"/>
    </source>
</evidence>
<reference evidence="8 9" key="1">
    <citation type="submission" date="2019-07" db="EMBL/GenBank/DDBJ databases">
        <title>Annotation for the trematode Paragonimus westermani.</title>
        <authorList>
            <person name="Choi Y.-J."/>
        </authorList>
    </citation>
    <scope>NUCLEOTIDE SEQUENCE [LARGE SCALE GENOMIC DNA]</scope>
    <source>
        <strain evidence="8">180907_Pwestermani</strain>
    </source>
</reference>
<dbReference type="GO" id="GO:0070979">
    <property type="term" value="P:protein K11-linked ubiquitination"/>
    <property type="evidence" value="ECO:0007669"/>
    <property type="project" value="TreeGrafter"/>
</dbReference>
<dbReference type="InterPro" id="IPR046794">
    <property type="entry name" value="Apc1_MidN"/>
</dbReference>
<dbReference type="PANTHER" id="PTHR12827">
    <property type="entry name" value="MEIOTIC CHECKPOINT REGULATOR TSG24 FAMILY MEMBER"/>
    <property type="match status" value="1"/>
</dbReference>
<dbReference type="Proteomes" id="UP000699462">
    <property type="component" value="Unassembled WGS sequence"/>
</dbReference>
<dbReference type="GO" id="GO:0060090">
    <property type="term" value="F:molecular adaptor activity"/>
    <property type="evidence" value="ECO:0007669"/>
    <property type="project" value="TreeGrafter"/>
</dbReference>
<evidence type="ECO:0000256" key="2">
    <source>
        <dbReference type="ARBA" id="ARBA00022618"/>
    </source>
</evidence>
<comment type="caution">
    <text evidence="8">The sequence shown here is derived from an EMBL/GenBank/DDBJ whole genome shotgun (WGS) entry which is preliminary data.</text>
</comment>
<proteinExistence type="inferred from homology"/>
<dbReference type="EMBL" id="JTDF01001062">
    <property type="protein sequence ID" value="KAF8570549.1"/>
    <property type="molecule type" value="Genomic_DNA"/>
</dbReference>
<feature type="region of interest" description="Disordered" evidence="5">
    <location>
        <begin position="2132"/>
        <end position="2173"/>
    </location>
</feature>
<protein>
    <recommendedName>
        <fullName evidence="7">Anaphase-promoting complex subunit 1 middle domain-containing protein</fullName>
    </recommendedName>
</protein>
<keyword evidence="2" id="KW-0132">Cell division</keyword>
<organism evidence="8 9">
    <name type="scientific">Paragonimus westermani</name>
    <dbReference type="NCBI Taxonomy" id="34504"/>
    <lineage>
        <taxon>Eukaryota</taxon>
        <taxon>Metazoa</taxon>
        <taxon>Spiralia</taxon>
        <taxon>Lophotrochozoa</taxon>
        <taxon>Platyhelminthes</taxon>
        <taxon>Trematoda</taxon>
        <taxon>Digenea</taxon>
        <taxon>Plagiorchiida</taxon>
        <taxon>Troglotremata</taxon>
        <taxon>Troglotrematidae</taxon>
        <taxon>Paragonimus</taxon>
    </lineage>
</organism>
<evidence type="ECO:0000313" key="9">
    <source>
        <dbReference type="Proteomes" id="UP000699462"/>
    </source>
</evidence>
<gene>
    <name evidence="8" type="ORF">P879_03906</name>
</gene>
<evidence type="ECO:0000256" key="5">
    <source>
        <dbReference type="SAM" id="MobiDB-lite"/>
    </source>
</evidence>
<feature type="transmembrane region" description="Helical" evidence="6">
    <location>
        <begin position="2507"/>
        <end position="2531"/>
    </location>
</feature>
<dbReference type="GO" id="GO:0005680">
    <property type="term" value="C:anaphase-promoting complex"/>
    <property type="evidence" value="ECO:0007669"/>
    <property type="project" value="InterPro"/>
</dbReference>
<dbReference type="GO" id="GO:0031145">
    <property type="term" value="P:anaphase-promoting complex-dependent catabolic process"/>
    <property type="evidence" value="ECO:0007669"/>
    <property type="project" value="TreeGrafter"/>
</dbReference>
<keyword evidence="3" id="KW-0498">Mitosis</keyword>
<name>A0A8T0DRL4_9TREM</name>
<feature type="compositionally biased region" description="Pro residues" evidence="5">
    <location>
        <begin position="2359"/>
        <end position="2370"/>
    </location>
</feature>
<dbReference type="GO" id="GO:0051301">
    <property type="term" value="P:cell division"/>
    <property type="evidence" value="ECO:0007669"/>
    <property type="project" value="UniProtKB-KW"/>
</dbReference>
<feature type="domain" description="Anaphase-promoting complex subunit 1 middle" evidence="7">
    <location>
        <begin position="1053"/>
        <end position="1126"/>
    </location>
</feature>
<dbReference type="Pfam" id="PF20518">
    <property type="entry name" value="Apc1_MidN"/>
    <property type="match status" value="1"/>
</dbReference>
<dbReference type="PANTHER" id="PTHR12827:SF3">
    <property type="entry name" value="ANAPHASE-PROMOTING COMPLEX SUBUNIT 1"/>
    <property type="match status" value="1"/>
</dbReference>
<feature type="region of interest" description="Disordered" evidence="5">
    <location>
        <begin position="989"/>
        <end position="1009"/>
    </location>
</feature>
<dbReference type="Gene3D" id="1.25.10.10">
    <property type="entry name" value="Leucine-rich Repeat Variant"/>
    <property type="match status" value="1"/>
</dbReference>
<accession>A0A8T0DRL4</accession>
<evidence type="ECO:0000256" key="3">
    <source>
        <dbReference type="ARBA" id="ARBA00022776"/>
    </source>
</evidence>
<keyword evidence="6" id="KW-0812">Transmembrane</keyword>
<dbReference type="InterPro" id="IPR024990">
    <property type="entry name" value="Apc1"/>
</dbReference>
<keyword evidence="6" id="KW-1133">Transmembrane helix</keyword>
<keyword evidence="4" id="KW-0131">Cell cycle</keyword>
<dbReference type="OrthoDB" id="26401at2759"/>
<dbReference type="InterPro" id="IPR011989">
    <property type="entry name" value="ARM-like"/>
</dbReference>
<keyword evidence="6" id="KW-0472">Membrane</keyword>
<evidence type="ECO:0000256" key="4">
    <source>
        <dbReference type="ARBA" id="ARBA00023306"/>
    </source>
</evidence>
<sequence>MFDGMISIKTLVDWLPTGRFYDTQFNQRAGIAPRGCSKKSEDELQSHRFSDTWQSRKFDGIHEELYVLDNTVVWTANSEILDGFPKLVLKTESPVIAACWASFLLPSVFLTEGVVANPVSEVPGRLQDGIAIFESERLTFVDLEGEQYTARLPCRVAAAWPLSGFMILERQPVHEERLRSRSHINKRSLSSISDNLFTMFSLSHPLDEAAPVLLKVPLPTGGFGVCFSSDINLQIVTVITAFNLILTRHCSTGVHSLWKVDKAAPEDYVRLYEVGEDGRACVVPRALNQFIHQPPISNNQTVINCSIKPTATPDSASHLSSCLQQLDSPFPCWSASQTPSRQQKVCLSPFAASLSRMTNAGRLLDRSIKVDSPLVPPGSPVTAFPLTATNLNVHIGRLSSVVPGRPIFSSATPNGSTVSGRRSSVVGCSTKPNCNNFLNSTTHYSHAFAASANTPTFLRPSTVFHGGITHDTLVSSHDGIPGVNSNRVDGLINEPLLPKVCLRLIWTEPSRSLGFSRPGRRVRCSSVTNREQEQEVADVYTIPPTPTYCASMNEGNYRGISQMKTTSLPASSHFRIAHRRLADLCQPKSSPADSDFTSPLVTQCVSYKQSISSKNVEPSPLKACASHSERHMPAFLALDLVSVPWICFLSSMSNLTGRTTCLVCVQAHTILGKPSVSASGLNETALTALVSSQQNTTYLPATDAVYVPSSRLIVCLEPGTGIVLYTGVQKVCVLGVSPPAVFGSYSTLANRDLIRQSRQQRLDYPVQTPFVIRPNALELDRWNQNTVPTLLEKIRTSVMNVLTSNCHPSGSQFARQSKHFDSVYAWSSTLGNVSAVPTADKSTPIPIDESCRLLDASGNAFTLSIDNMESAGRPGIEVGDSDRRFLRIYLPKMSENELVQRCLSSLRLSLPPEASLQLLSRWYTTTNAPGAVSASLPNDTGTFTSDWFSGSTEWGRFALFIIQSCGLSIVEEEDQPVLMDDDVRCRSSLPDSSLRNKKRQRASSDASPSSHWEQLTALFSTRVNFEDPSLFTNSNCSNSLSSCRSESGPPPVQLSTSVRTDQFSRLMLSHLPTVLISFHLVYEEAKLNCVMSPQLIHLAKLNLLLSRILNLNAYAVYYTAECPNLSVSELLPFDWKLSNDTVLHWPATMPIDYAPCLLTWLTEELELPTFVNLDAPPLRPYLHLAQVNDLAVTLAGMLLSALYASRTITSDKTGESEETKTMLLAIWHGHIHQLTAPGSSGCGPQIQPTHSTTVSNQLRTPLIHERKTVGSPCLCSPFMSSGIEPFASAFVQTMLTAQFMETLDYYPGVSTQCAPRSHASHNLSLIFLSFVDAHLPHNPSAISNRLKSLPGALSTIVRLLLKRSCADPPPNCSSHVYHLMGREDLARLCELTKVTDLQTNSSGFPACTKSPSESVNNAPAESWTELPMNERRLLHASWSLAERWANSVRPLREPPPSSSLQSTADERLGQNSLLTRHSLLCQLENNPSCQAAFRDDLRLREAYRLIQASSHIQLPRLCPTDGVAGVSPSGESTIEQGSRIMEPRLEMHLAAAGVRTWASVVGRGMLGLGTLLGSRVPTQLHVPAICLRGRAVSPTSGRRVLVDLSREAITQPSSATGAGTATIGVAATGTGRAGIGILDATGGLIGETGAGDRRIPNVNGMIATANEMNTTPVVESASASNHPGNALALAVASAVAANGAGAALKTASLDLTRMVPQMNFASQSLAAIATNSASSTASLLSTANLQQTPAVLAAKHWPDFHNGVAVGLTVSPYASIDATWIMYNCRSAAAATSRMEARNVPRPGSGTSPNDVPSPEQAGLLLGLGLNGHLNKLTPYDIGEYMVRVHDLHNMAVLLGLCAGKRGSMDQSVLRLLAVHYRPLLPSDPLVHVQLSVPSLCQAAAVFGLGLLYEGSAHRHITNLLISELGRSLGGNSAHNVGLRGFQSQSDTQMTGNISSTVGTSAGNSWTGTAGSGGLAGDSCELIALSAGLALGLVLLRRGDTPCGLSDLPWAEQLHAYMVGASRPQATQGRASARLNRFNSSFETLEHGHHSLRLASRRLTSTSLNRPTAGVNANTVLDDALTDRLSRTDLSRLSTNAGLTNLHDVLLSDEGLPFDMVSFTSTEYRPDADWLSTPSDSRVRPGIRSGRTVGAVSSELTPGASGEGSDVTSRPTDRRLRTDMNGFVVQSINPQIREPSCYNTDVSAPGAIMALGMAYLGSGSFTVSSWLVPPTSLGQLELIRPDLLLFRALAHGLVNWHQIVPTTEWMHSYCPATLLDRLQRFHQRRRQQQQQRTHTDTSLFTTRADIFEHPIDSILAELSSEDDVENRCPDLPTSPSQVTSRSHHPHHSRPTAVNGGMPAQPPPPPPPPLPSANIGLGTRSGTGPTVSRRQRQHGGVRGFSIQPNETDRRGKVARDSFNWQNQYSPDSTSDVDEEAISLAYLNILVGRAFVLGLRYAGTCNPGAVNLLFDFASSILHGTWWPPRSEFRKTVIEIETPVSLPKPILDLAVAHCLLSLSMVLAGSGNLAVLRLVRQLRAIRLFRGKGASDTHARSPTGCAINLRSSFINTPRLNAVAAAAARAAASSQTAAAGASATLTNGPVSVAAVFGAALGPSFGVQMVYASIIGLLFLGGGRLTLSNSPNAAAILCVAFLPILPTYPGDNWYHLQALRHLYVLATQPRRLCAVDVDTGRVVLSDMRAKFQGKQNFISSKDTLVLPSNVLDELAWLEINCASDTYWPTVFRRGTINWEQLKRAFRDTGYICVKRRDTADETEVLKQWLMLSNKNESCLVNFWFLRQLKLLVAFLRRFPAPSSRSSCELSKPLHIHSSHEYDPSKTLAASITAKFLEQKSDLSRCLRAYYLDDEQLTEDKGVKLLEAFRIWFGLPSWQLLRPRLESAGKNPTLSSFLRSVRPGCPVTTPVANLVWLYNCLYPQSG</sequence>
<dbReference type="GO" id="GO:0007091">
    <property type="term" value="P:metaphase/anaphase transition of mitotic cell cycle"/>
    <property type="evidence" value="ECO:0007669"/>
    <property type="project" value="TreeGrafter"/>
</dbReference>
<comment type="similarity">
    <text evidence="1">Belongs to the APC1 family.</text>
</comment>
<keyword evidence="9" id="KW-1185">Reference proteome</keyword>
<evidence type="ECO:0000256" key="6">
    <source>
        <dbReference type="SAM" id="Phobius"/>
    </source>
</evidence>
<feature type="region of interest" description="Disordered" evidence="5">
    <location>
        <begin position="2320"/>
        <end position="2411"/>
    </location>
</feature>